<name>A0A9Q0GKG3_9MAGN</name>
<reference evidence="1" key="1">
    <citation type="journal article" date="2023" name="Plant J.">
        <title>The genome of the king protea, Protea cynaroides.</title>
        <authorList>
            <person name="Chang J."/>
            <person name="Duong T.A."/>
            <person name="Schoeman C."/>
            <person name="Ma X."/>
            <person name="Roodt D."/>
            <person name="Barker N."/>
            <person name="Li Z."/>
            <person name="Van de Peer Y."/>
            <person name="Mizrachi E."/>
        </authorList>
    </citation>
    <scope>NUCLEOTIDE SEQUENCE</scope>
    <source>
        <tissue evidence="1">Young leaves</tissue>
    </source>
</reference>
<organism evidence="1 2">
    <name type="scientific">Protea cynaroides</name>
    <dbReference type="NCBI Taxonomy" id="273540"/>
    <lineage>
        <taxon>Eukaryota</taxon>
        <taxon>Viridiplantae</taxon>
        <taxon>Streptophyta</taxon>
        <taxon>Embryophyta</taxon>
        <taxon>Tracheophyta</taxon>
        <taxon>Spermatophyta</taxon>
        <taxon>Magnoliopsida</taxon>
        <taxon>Proteales</taxon>
        <taxon>Proteaceae</taxon>
        <taxon>Protea</taxon>
    </lineage>
</organism>
<evidence type="ECO:0000313" key="2">
    <source>
        <dbReference type="Proteomes" id="UP001141806"/>
    </source>
</evidence>
<protein>
    <submittedName>
        <fullName evidence="1">Uncharacterized protein</fullName>
    </submittedName>
</protein>
<dbReference type="Proteomes" id="UP001141806">
    <property type="component" value="Unassembled WGS sequence"/>
</dbReference>
<comment type="caution">
    <text evidence="1">The sequence shown here is derived from an EMBL/GenBank/DDBJ whole genome shotgun (WGS) entry which is preliminary data.</text>
</comment>
<gene>
    <name evidence="1" type="ORF">NE237_014158</name>
</gene>
<evidence type="ECO:0000313" key="1">
    <source>
        <dbReference type="EMBL" id="KAJ4943948.1"/>
    </source>
</evidence>
<keyword evidence="2" id="KW-1185">Reference proteome</keyword>
<accession>A0A9Q0GKG3</accession>
<sequence>MADRGEEEGFQICAQIDPLGWKGYVQVSPVRGGRESTPFRIGSASEDLPDETLGYERGSCKIEVLVFLEEAQEGQDEQRTNACNQ</sequence>
<dbReference type="EMBL" id="JAMYWD010001366">
    <property type="protein sequence ID" value="KAJ4943948.1"/>
    <property type="molecule type" value="Genomic_DNA"/>
</dbReference>
<dbReference type="AlphaFoldDB" id="A0A9Q0GKG3"/>
<proteinExistence type="predicted"/>